<dbReference type="HOGENOM" id="CLU_1364295_0_0_4"/>
<evidence type="ECO:0000313" key="2">
    <source>
        <dbReference type="EMBL" id="CAQ68589.1"/>
    </source>
</evidence>
<dbReference type="Proteomes" id="UP000001692">
    <property type="component" value="Chromosome 1"/>
</dbReference>
<evidence type="ECO:0000313" key="3">
    <source>
        <dbReference type="Proteomes" id="UP000001692"/>
    </source>
</evidence>
<evidence type="ECO:0000256" key="1">
    <source>
        <dbReference type="SAM" id="MobiDB-lite"/>
    </source>
</evidence>
<accession>B3R2V2</accession>
<dbReference type="EMBL" id="CU633749">
    <property type="protein sequence ID" value="CAQ68589.1"/>
    <property type="molecule type" value="Genomic_DNA"/>
</dbReference>
<keyword evidence="3" id="KW-1185">Reference proteome</keyword>
<protein>
    <submittedName>
        <fullName evidence="2">Replication/virulence associated protein</fullName>
    </submittedName>
</protein>
<sequence length="245" mass="25716">MIGRFPQRIPSRDWAMINWQNRTTDIDAVNARPGGDSTPPGPSDVPGATQPAAADPYALVKPAGGSAVSDVVAADPADVLDQLRQEAEAALRDPNYVSAHAGFAAPRAGPVPLLAEGDARPVQTLAREADHGDSLMDMLAATGHTDFMAGAGTTPEAHEFLSMPAVPDVLWLFAGEMAPARRRGVTATLTRREHHLVSMDSAYRPAPATAPQHDGIRPCGETRWTDAKDAAMPDAAPLTVGAQHG</sequence>
<organism evidence="2 3">
    <name type="scientific">Cupriavidus taiwanensis (strain DSM 17343 / BCRC 17206 / CCUG 44338 / CIP 107171 / LMG 19424 / R1)</name>
    <name type="common">Ralstonia taiwanensis (strain LMG 19424)</name>
    <dbReference type="NCBI Taxonomy" id="977880"/>
    <lineage>
        <taxon>Bacteria</taxon>
        <taxon>Pseudomonadati</taxon>
        <taxon>Pseudomonadota</taxon>
        <taxon>Betaproteobacteria</taxon>
        <taxon>Burkholderiales</taxon>
        <taxon>Burkholderiaceae</taxon>
        <taxon>Cupriavidus</taxon>
    </lineage>
</organism>
<feature type="region of interest" description="Disordered" evidence="1">
    <location>
        <begin position="27"/>
        <end position="51"/>
    </location>
</feature>
<dbReference type="AlphaFoldDB" id="B3R2V2"/>
<dbReference type="BioCyc" id="CTAI977880:RALTA_RS02965-MONOMER"/>
<dbReference type="KEGG" id="cti:RALTA_A0606"/>
<proteinExistence type="predicted"/>
<name>B3R2V2_CUPTR</name>
<reference evidence="2 3" key="1">
    <citation type="journal article" date="2008" name="Genome Res.">
        <title>Genome sequence of the beta-rhizobium Cupriavidus taiwanensis and comparative genomics of rhizobia.</title>
        <authorList>
            <person name="Amadou C."/>
            <person name="Pascal G."/>
            <person name="Mangenot S."/>
            <person name="Glew M."/>
            <person name="Bontemps C."/>
            <person name="Capela D."/>
            <person name="Carrere S."/>
            <person name="Cruveiller S."/>
            <person name="Dossat C."/>
            <person name="Lajus A."/>
            <person name="Marchetti M."/>
            <person name="Poinsot V."/>
            <person name="Rouy Z."/>
            <person name="Servin B."/>
            <person name="Saad M."/>
            <person name="Schenowitz C."/>
            <person name="Barbe V."/>
            <person name="Batut J."/>
            <person name="Medigue C."/>
            <person name="Masson-Boivin C."/>
        </authorList>
    </citation>
    <scope>NUCLEOTIDE SEQUENCE [LARGE SCALE GENOMIC DNA]</scope>
    <source>
        <strain evidence="3">DSM 17343 / BCRC 17206 / CCUG 44338 / CIP 107171 / LMG 19424 / R1</strain>
    </source>
</reference>
<dbReference type="InterPro" id="IPR047914">
    <property type="entry name" value="TagK-like_C"/>
</dbReference>
<gene>
    <name evidence="2" type="primary">sciF</name>
    <name evidence="2" type="ordered locus">RALTA_A0606</name>
</gene>
<dbReference type="NCBIfam" id="NF033419">
    <property type="entry name" value="T6SS_TagK_dom"/>
    <property type="match status" value="1"/>
</dbReference>